<feature type="chain" id="PRO_5009100030" description="HdeA/HdeB family protein" evidence="4">
    <location>
        <begin position="17"/>
        <end position="107"/>
    </location>
</feature>
<keyword evidence="6" id="KW-1185">Reference proteome</keyword>
<evidence type="ECO:0000313" key="5">
    <source>
        <dbReference type="EMBL" id="AOO82526.1"/>
    </source>
</evidence>
<evidence type="ECO:0000256" key="3">
    <source>
        <dbReference type="ARBA" id="ARBA00023186"/>
    </source>
</evidence>
<dbReference type="STRING" id="1526658.BHK69_20615"/>
<name>A0A1D7U572_9HYPH</name>
<keyword evidence="1 4" id="KW-0732">Signal</keyword>
<evidence type="ECO:0000256" key="2">
    <source>
        <dbReference type="ARBA" id="ARBA00022764"/>
    </source>
</evidence>
<dbReference type="KEGG" id="bvv:BHK69_20615"/>
<feature type="signal peptide" evidence="4">
    <location>
        <begin position="1"/>
        <end position="16"/>
    </location>
</feature>
<dbReference type="InterPro" id="IPR038303">
    <property type="entry name" value="HdeA/HdeB_sf"/>
</dbReference>
<organism evidence="5 6">
    <name type="scientific">Bosea vaviloviae</name>
    <dbReference type="NCBI Taxonomy" id="1526658"/>
    <lineage>
        <taxon>Bacteria</taxon>
        <taxon>Pseudomonadati</taxon>
        <taxon>Pseudomonadota</taxon>
        <taxon>Alphaproteobacteria</taxon>
        <taxon>Hyphomicrobiales</taxon>
        <taxon>Boseaceae</taxon>
        <taxon>Bosea</taxon>
    </lineage>
</organism>
<dbReference type="Gene3D" id="1.10.890.10">
    <property type="entry name" value="HNS-dependent expression A"/>
    <property type="match status" value="1"/>
</dbReference>
<proteinExistence type="predicted"/>
<protein>
    <recommendedName>
        <fullName evidence="7">HdeA/HdeB family protein</fullName>
    </recommendedName>
</protein>
<keyword evidence="2" id="KW-0574">Periplasm</keyword>
<reference evidence="5 6" key="1">
    <citation type="journal article" date="2015" name="Antonie Van Leeuwenhoek">
        <title>Bosea vaviloviae sp. nov., a new species of slow-growing rhizobia isolated from nodules of the relict species Vavilovia formosa (Stev.) Fed.</title>
        <authorList>
            <person name="Safronova V.I."/>
            <person name="Kuznetsova I.G."/>
            <person name="Sazanova A.L."/>
            <person name="Kimeklis A.K."/>
            <person name="Belimov A.A."/>
            <person name="Andronov E.E."/>
            <person name="Pinaev A.G."/>
            <person name="Chizhevskaya E.P."/>
            <person name="Pukhaev A.R."/>
            <person name="Popov K.P."/>
            <person name="Willems A."/>
            <person name="Tikhonovich I.A."/>
        </authorList>
    </citation>
    <scope>NUCLEOTIDE SEQUENCE [LARGE SCALE GENOMIC DNA]</scope>
    <source>
        <strain evidence="5 6">Vaf18</strain>
    </source>
</reference>
<dbReference type="InterPro" id="IPR010486">
    <property type="entry name" value="HNS-dep_expression_A/B"/>
</dbReference>
<evidence type="ECO:0000256" key="4">
    <source>
        <dbReference type="SAM" id="SignalP"/>
    </source>
</evidence>
<evidence type="ECO:0000313" key="6">
    <source>
        <dbReference type="Proteomes" id="UP000094969"/>
    </source>
</evidence>
<dbReference type="Proteomes" id="UP000094969">
    <property type="component" value="Chromosome"/>
</dbReference>
<dbReference type="AlphaFoldDB" id="A0A1D7U572"/>
<accession>A0A1D7U572</accession>
<gene>
    <name evidence="5" type="ORF">BHK69_20615</name>
</gene>
<keyword evidence="3" id="KW-0143">Chaperone</keyword>
<evidence type="ECO:0008006" key="7">
    <source>
        <dbReference type="Google" id="ProtNLM"/>
    </source>
</evidence>
<evidence type="ECO:0000256" key="1">
    <source>
        <dbReference type="ARBA" id="ARBA00022729"/>
    </source>
</evidence>
<dbReference type="Pfam" id="PF06411">
    <property type="entry name" value="HdeA"/>
    <property type="match status" value="1"/>
</dbReference>
<sequence length="107" mass="11141">MVLPMQRSFLLAAALAASTVGGNRANAEALDLMRATCADFVAMNGNDQNQLSLWLAGYYAGGAQRPLLDLDKITSAPAQLAALCAKTPQLPLVGAETRAVFLPTPAP</sequence>
<dbReference type="EMBL" id="CP017147">
    <property type="protein sequence ID" value="AOO82526.1"/>
    <property type="molecule type" value="Genomic_DNA"/>
</dbReference>